<sequence>MTSVASAEHSRLPMQS</sequence>
<evidence type="ECO:0000313" key="1">
    <source>
        <dbReference type="EMBL" id="JAH50194.1"/>
    </source>
</evidence>
<reference evidence="1" key="2">
    <citation type="journal article" date="2015" name="Fish Shellfish Immunol.">
        <title>Early steps in the European eel (Anguilla anguilla)-Vibrio vulnificus interaction in the gills: Role of the RtxA13 toxin.</title>
        <authorList>
            <person name="Callol A."/>
            <person name="Pajuelo D."/>
            <person name="Ebbesson L."/>
            <person name="Teles M."/>
            <person name="MacKenzie S."/>
            <person name="Amaro C."/>
        </authorList>
    </citation>
    <scope>NUCLEOTIDE SEQUENCE</scope>
</reference>
<protein>
    <submittedName>
        <fullName evidence="1">Uncharacterized protein</fullName>
    </submittedName>
</protein>
<accession>A0A0E9T918</accession>
<dbReference type="EMBL" id="GBXM01058383">
    <property type="protein sequence ID" value="JAH50194.1"/>
    <property type="molecule type" value="Transcribed_RNA"/>
</dbReference>
<reference evidence="1" key="1">
    <citation type="submission" date="2014-11" db="EMBL/GenBank/DDBJ databases">
        <authorList>
            <person name="Amaro Gonzalez C."/>
        </authorList>
    </citation>
    <scope>NUCLEOTIDE SEQUENCE</scope>
</reference>
<organism evidence="1">
    <name type="scientific">Anguilla anguilla</name>
    <name type="common">European freshwater eel</name>
    <name type="synonym">Muraena anguilla</name>
    <dbReference type="NCBI Taxonomy" id="7936"/>
    <lineage>
        <taxon>Eukaryota</taxon>
        <taxon>Metazoa</taxon>
        <taxon>Chordata</taxon>
        <taxon>Craniata</taxon>
        <taxon>Vertebrata</taxon>
        <taxon>Euteleostomi</taxon>
        <taxon>Actinopterygii</taxon>
        <taxon>Neopterygii</taxon>
        <taxon>Teleostei</taxon>
        <taxon>Anguilliformes</taxon>
        <taxon>Anguillidae</taxon>
        <taxon>Anguilla</taxon>
    </lineage>
</organism>
<dbReference type="AlphaFoldDB" id="A0A0E9T918"/>
<proteinExistence type="predicted"/>
<name>A0A0E9T918_ANGAN</name>